<evidence type="ECO:0000313" key="2">
    <source>
        <dbReference type="EMBL" id="CAG9531193.1"/>
    </source>
</evidence>
<comment type="caution">
    <text evidence="2">The sequence shown here is derived from an EMBL/GenBank/DDBJ whole genome shotgun (WGS) entry which is preliminary data.</text>
</comment>
<dbReference type="Proteomes" id="UP000746747">
    <property type="component" value="Unassembled WGS sequence"/>
</dbReference>
<name>A0A8J2LQD6_9BILA</name>
<accession>A0A8J2LQD6</accession>
<organism evidence="2 3">
    <name type="scientific">Cercopithifilaria johnstoni</name>
    <dbReference type="NCBI Taxonomy" id="2874296"/>
    <lineage>
        <taxon>Eukaryota</taxon>
        <taxon>Metazoa</taxon>
        <taxon>Ecdysozoa</taxon>
        <taxon>Nematoda</taxon>
        <taxon>Chromadorea</taxon>
        <taxon>Rhabditida</taxon>
        <taxon>Spirurina</taxon>
        <taxon>Spiruromorpha</taxon>
        <taxon>Filarioidea</taxon>
        <taxon>Onchocercidae</taxon>
        <taxon>Cercopithifilaria</taxon>
    </lineage>
</organism>
<evidence type="ECO:0000256" key="1">
    <source>
        <dbReference type="SAM" id="MobiDB-lite"/>
    </source>
</evidence>
<keyword evidence="3" id="KW-1185">Reference proteome</keyword>
<gene>
    <name evidence="2" type="ORF">CJOHNSTONI_LOCUS1614</name>
</gene>
<feature type="compositionally biased region" description="Basic and acidic residues" evidence="1">
    <location>
        <begin position="361"/>
        <end position="393"/>
    </location>
</feature>
<feature type="compositionally biased region" description="Basic and acidic residues" evidence="1">
    <location>
        <begin position="172"/>
        <end position="186"/>
    </location>
</feature>
<dbReference type="AlphaFoldDB" id="A0A8J2LQD6"/>
<dbReference type="EMBL" id="CAKAEH010000500">
    <property type="protein sequence ID" value="CAG9531193.1"/>
    <property type="molecule type" value="Genomic_DNA"/>
</dbReference>
<feature type="compositionally biased region" description="Polar residues" evidence="1">
    <location>
        <begin position="401"/>
        <end position="421"/>
    </location>
</feature>
<sequence>MSESQCVSDAYQYISQIIEDALKRTEQMLLKLKTRRDDTIINVKNKTVRMSETNTGKTKASAAHMRSALGYNVEGISDDILPAAISQYPRKINSASWKIMDLLRFPVNDEERNLRLSDRIFISLDQKSIMLMREYDGFPNRAHQQQRPKSNNLYQKQSKVIDLQQQQQQQHVELDERRGVSHRQTDQSHPSEGFQQLNEFSNETQRQSNLHQQKLNQPTDYENSSQQRVEKITTTHRLTPIQHQSKQFQQSQSLRMQKPKIDEFADEETMSSSKQVISTPVFHSAPSSAQDESISKDDNSHAESCAEFVQGKVSKKLVKQKTGRRSKKSDSSQSKPHRRNRNENSINLQVDEQITTSDSIGIHDAKRSDSDTSLHHEDEMSGKRDEVDEIEKYKKGRKNKNQSSAEQYFATSSSMPKQSRLSIIDPKGRRKVKKLF</sequence>
<feature type="region of interest" description="Disordered" evidence="1">
    <location>
        <begin position="161"/>
        <end position="436"/>
    </location>
</feature>
<dbReference type="OrthoDB" id="5874105at2759"/>
<feature type="compositionally biased region" description="Polar residues" evidence="1">
    <location>
        <begin position="187"/>
        <end position="227"/>
    </location>
</feature>
<protein>
    <submittedName>
        <fullName evidence="2">Uncharacterized protein</fullName>
    </submittedName>
</protein>
<proteinExistence type="predicted"/>
<evidence type="ECO:0000313" key="3">
    <source>
        <dbReference type="Proteomes" id="UP000746747"/>
    </source>
</evidence>
<feature type="compositionally biased region" description="Basic residues" evidence="1">
    <location>
        <begin position="313"/>
        <end position="327"/>
    </location>
</feature>
<feature type="compositionally biased region" description="Polar residues" evidence="1">
    <location>
        <begin position="343"/>
        <end position="359"/>
    </location>
</feature>
<feature type="compositionally biased region" description="Low complexity" evidence="1">
    <location>
        <begin position="242"/>
        <end position="253"/>
    </location>
</feature>
<reference evidence="2" key="1">
    <citation type="submission" date="2021-09" db="EMBL/GenBank/DDBJ databases">
        <authorList>
            <consortium name="Pathogen Informatics"/>
        </authorList>
    </citation>
    <scope>NUCLEOTIDE SEQUENCE</scope>
</reference>